<sequence length="368" mass="41816">MNNRKNKDIEDFSRMFTSICMFFITFVIFIIIFNQAIGYSSKNGLQRNMFYVNMINFTMPQVKITSFNEEDMAENQVSIKKVFSEILGINIDQPYSVIHREMAALNLVPYSGIGNNIAKSNDNNSSNIENKDVSFKLDNEFIQKPEEGQTPSAEGASSVFNQALVKELSAVPEVLIYHTHTSENYDPNKANTTDQTTNVCAVGEALKEELEKYGIKTIHDTTVHDRDVYTKSYARSSVTLDKYLNEYGDFKLIIDLHRDSITDKNSITANFNGENVAKIMFVMTKKNPHFDANMKNVNSLIDISNRLFPGFSKGVYYFNYGSLYFNQDDSENALLMEVGSYVNTTQESKNSAKYIARLIAEHLNGKNE</sequence>
<keyword evidence="1" id="KW-0812">Transmembrane</keyword>
<dbReference type="Proteomes" id="UP000184447">
    <property type="component" value="Unassembled WGS sequence"/>
</dbReference>
<dbReference type="STRING" id="1121316.SAMN02745207_03736"/>
<reference evidence="2 3" key="1">
    <citation type="submission" date="2016-11" db="EMBL/GenBank/DDBJ databases">
        <authorList>
            <person name="Jaros S."/>
            <person name="Januszkiewicz K."/>
            <person name="Wedrychowicz H."/>
        </authorList>
    </citation>
    <scope>NUCLEOTIDE SEQUENCE [LARGE SCALE GENOMIC DNA]</scope>
    <source>
        <strain evidence="2 3">DSM 8605</strain>
    </source>
</reference>
<feature type="transmembrane region" description="Helical" evidence="1">
    <location>
        <begin position="12"/>
        <end position="33"/>
    </location>
</feature>
<proteinExistence type="predicted"/>
<dbReference type="InterPro" id="IPR010897">
    <property type="entry name" value="Spore_II_P"/>
</dbReference>
<keyword evidence="1" id="KW-0472">Membrane</keyword>
<evidence type="ECO:0000313" key="3">
    <source>
        <dbReference type="Proteomes" id="UP000184447"/>
    </source>
</evidence>
<gene>
    <name evidence="2" type="ORF">SAMN02745207_03736</name>
</gene>
<name>A0A1M5XKH6_9CLOT</name>
<accession>A0A1M5XKH6</accession>
<evidence type="ECO:0000313" key="2">
    <source>
        <dbReference type="EMBL" id="SHI00301.1"/>
    </source>
</evidence>
<dbReference type="AlphaFoldDB" id="A0A1M5XKH6"/>
<organism evidence="2 3">
    <name type="scientific">Clostridium grantii DSM 8605</name>
    <dbReference type="NCBI Taxonomy" id="1121316"/>
    <lineage>
        <taxon>Bacteria</taxon>
        <taxon>Bacillati</taxon>
        <taxon>Bacillota</taxon>
        <taxon>Clostridia</taxon>
        <taxon>Eubacteriales</taxon>
        <taxon>Clostridiaceae</taxon>
        <taxon>Clostridium</taxon>
    </lineage>
</organism>
<dbReference type="Pfam" id="PF07454">
    <property type="entry name" value="SpoIIP"/>
    <property type="match status" value="1"/>
</dbReference>
<dbReference type="RefSeq" id="WP_242950714.1">
    <property type="nucleotide sequence ID" value="NZ_FQXM01000031.1"/>
</dbReference>
<evidence type="ECO:0000256" key="1">
    <source>
        <dbReference type="SAM" id="Phobius"/>
    </source>
</evidence>
<dbReference type="EMBL" id="FQXM01000031">
    <property type="protein sequence ID" value="SHI00301.1"/>
    <property type="molecule type" value="Genomic_DNA"/>
</dbReference>
<keyword evidence="1" id="KW-1133">Transmembrane helix</keyword>
<dbReference type="NCBIfam" id="TIGR02867">
    <property type="entry name" value="spore_II_P"/>
    <property type="match status" value="1"/>
</dbReference>
<keyword evidence="3" id="KW-1185">Reference proteome</keyword>
<protein>
    <submittedName>
        <fullName evidence="2">Stage II sporulation protein P</fullName>
    </submittedName>
</protein>